<accession>A0A0D2NWJ9</accession>
<dbReference type="AlphaFoldDB" id="A0A0D2NWJ9"/>
<reference evidence="3" key="1">
    <citation type="submission" date="2014-04" db="EMBL/GenBank/DDBJ databases">
        <title>Evolutionary Origins and Diversification of the Mycorrhizal Mutualists.</title>
        <authorList>
            <consortium name="DOE Joint Genome Institute"/>
            <consortium name="Mycorrhizal Genomics Consortium"/>
            <person name="Kohler A."/>
            <person name="Kuo A."/>
            <person name="Nagy L.G."/>
            <person name="Floudas D."/>
            <person name="Copeland A."/>
            <person name="Barry K.W."/>
            <person name="Cichocki N."/>
            <person name="Veneault-Fourrey C."/>
            <person name="LaButti K."/>
            <person name="Lindquist E.A."/>
            <person name="Lipzen A."/>
            <person name="Lundell T."/>
            <person name="Morin E."/>
            <person name="Murat C."/>
            <person name="Riley R."/>
            <person name="Ohm R."/>
            <person name="Sun H."/>
            <person name="Tunlid A."/>
            <person name="Henrissat B."/>
            <person name="Grigoriev I.V."/>
            <person name="Hibbett D.S."/>
            <person name="Martin F."/>
        </authorList>
    </citation>
    <scope>NUCLEOTIDE SEQUENCE [LARGE SCALE GENOMIC DNA]</scope>
    <source>
        <strain evidence="3">FD-334 SS-4</strain>
    </source>
</reference>
<feature type="region of interest" description="Disordered" evidence="1">
    <location>
        <begin position="189"/>
        <end position="208"/>
    </location>
</feature>
<feature type="non-terminal residue" evidence="2">
    <location>
        <position position="363"/>
    </location>
</feature>
<evidence type="ECO:0000313" key="3">
    <source>
        <dbReference type="Proteomes" id="UP000054270"/>
    </source>
</evidence>
<organism evidence="2 3">
    <name type="scientific">Hypholoma sublateritium (strain FD-334 SS-4)</name>
    <dbReference type="NCBI Taxonomy" id="945553"/>
    <lineage>
        <taxon>Eukaryota</taxon>
        <taxon>Fungi</taxon>
        <taxon>Dikarya</taxon>
        <taxon>Basidiomycota</taxon>
        <taxon>Agaricomycotina</taxon>
        <taxon>Agaricomycetes</taxon>
        <taxon>Agaricomycetidae</taxon>
        <taxon>Agaricales</taxon>
        <taxon>Agaricineae</taxon>
        <taxon>Strophariaceae</taxon>
        <taxon>Hypholoma</taxon>
    </lineage>
</organism>
<feature type="region of interest" description="Disordered" evidence="1">
    <location>
        <begin position="282"/>
        <end position="306"/>
    </location>
</feature>
<sequence>MDVSPRPSPPRPAPPSPAPALLLPAAAPSTLPAAAAAAVPQTNAHLAQLLAAAYHEVETLRCELAAARRGTEKADRISHILAVAQGSASAPTADGTTPPPTTPPIQLVRLAAEYEDRLAAAERQRDDADARRRDTLGAFRTLGDFLASLDTAARSARAACVRWRAGEDSPPFVLPPLPAGLAVHVAGGSPGTPRESPTVHARTPSGASSIHPAQARMEFMPPPHPVPGARRARLPSMEGYASPPSKRAPGGYSESYIPALHVPQAEDRADYAHLARPTRPLSTANTHGGCGVPTASNTPTTTTSSTSAHVTNVRIISYGASRSHSPSPSHSRAGSCSSASSMDVDEMIIKASAGEDHAGGHLG</sequence>
<protein>
    <submittedName>
        <fullName evidence="2">Uncharacterized protein</fullName>
    </submittedName>
</protein>
<keyword evidence="3" id="KW-1185">Reference proteome</keyword>
<feature type="compositionally biased region" description="Pro residues" evidence="1">
    <location>
        <begin position="1"/>
        <end position="18"/>
    </location>
</feature>
<feature type="region of interest" description="Disordered" evidence="1">
    <location>
        <begin position="1"/>
        <end position="23"/>
    </location>
</feature>
<name>A0A0D2NWJ9_HYPSF</name>
<dbReference type="Proteomes" id="UP000054270">
    <property type="component" value="Unassembled WGS sequence"/>
</dbReference>
<dbReference type="STRING" id="945553.A0A0D2NWJ9"/>
<evidence type="ECO:0000313" key="2">
    <source>
        <dbReference type="EMBL" id="KJA12930.1"/>
    </source>
</evidence>
<proteinExistence type="predicted"/>
<evidence type="ECO:0000256" key="1">
    <source>
        <dbReference type="SAM" id="MobiDB-lite"/>
    </source>
</evidence>
<feature type="region of interest" description="Disordered" evidence="1">
    <location>
        <begin position="319"/>
        <end position="341"/>
    </location>
</feature>
<dbReference type="EMBL" id="KN817835">
    <property type="protein sequence ID" value="KJA12930.1"/>
    <property type="molecule type" value="Genomic_DNA"/>
</dbReference>
<gene>
    <name evidence="2" type="ORF">HYPSUDRAFT_209985</name>
</gene>
<feature type="compositionally biased region" description="Low complexity" evidence="1">
    <location>
        <begin position="292"/>
        <end position="306"/>
    </location>
</feature>